<feature type="region of interest" description="Disordered" evidence="11">
    <location>
        <begin position="31"/>
        <end position="52"/>
    </location>
</feature>
<dbReference type="SUPFAM" id="SSF57716">
    <property type="entry name" value="Glucocorticoid receptor-like (DNA-binding domain)"/>
    <property type="match status" value="1"/>
</dbReference>
<organism evidence="12 13">
    <name type="scientific">Owenia fusiformis</name>
    <name type="common">Polychaete worm</name>
    <dbReference type="NCBI Taxonomy" id="6347"/>
    <lineage>
        <taxon>Eukaryota</taxon>
        <taxon>Metazoa</taxon>
        <taxon>Spiralia</taxon>
        <taxon>Lophotrochozoa</taxon>
        <taxon>Annelida</taxon>
        <taxon>Polychaeta</taxon>
        <taxon>Sedentaria</taxon>
        <taxon>Canalipalpata</taxon>
        <taxon>Sabellida</taxon>
        <taxon>Oweniida</taxon>
        <taxon>Oweniidae</taxon>
        <taxon>Owenia</taxon>
    </lineage>
</organism>
<keyword evidence="3 10" id="KW-0863">Zinc-finger</keyword>
<evidence type="ECO:0000256" key="3">
    <source>
        <dbReference type="ARBA" id="ARBA00022771"/>
    </source>
</evidence>
<feature type="region of interest" description="Disordered" evidence="11">
    <location>
        <begin position="163"/>
        <end position="182"/>
    </location>
</feature>
<keyword evidence="13" id="KW-1185">Reference proteome</keyword>
<dbReference type="Gene3D" id="1.10.565.10">
    <property type="entry name" value="Retinoid X Receptor"/>
    <property type="match status" value="1"/>
</dbReference>
<dbReference type="GO" id="GO:0000978">
    <property type="term" value="F:RNA polymerase II cis-regulatory region sequence-specific DNA binding"/>
    <property type="evidence" value="ECO:0007669"/>
    <property type="project" value="TreeGrafter"/>
</dbReference>
<evidence type="ECO:0000256" key="9">
    <source>
        <dbReference type="ARBA" id="ARBA00023242"/>
    </source>
</evidence>
<dbReference type="InterPro" id="IPR001728">
    <property type="entry name" value="ThyrH_rcpt"/>
</dbReference>
<gene>
    <name evidence="12" type="ORF">OFUS_LOCUS9632</name>
</gene>
<dbReference type="CDD" id="cd06929">
    <property type="entry name" value="NR_LBD_F1"/>
    <property type="match status" value="1"/>
</dbReference>
<keyword evidence="2 10" id="KW-0479">Metal-binding</keyword>
<dbReference type="SUPFAM" id="SSF48508">
    <property type="entry name" value="Nuclear receptor ligand-binding domain"/>
    <property type="match status" value="1"/>
</dbReference>
<dbReference type="PRINTS" id="PR00398">
    <property type="entry name" value="STRDHORMONER"/>
</dbReference>
<dbReference type="InterPro" id="IPR001723">
    <property type="entry name" value="Nuclear_hrmn_rcpt"/>
</dbReference>
<evidence type="ECO:0000256" key="2">
    <source>
        <dbReference type="ARBA" id="ARBA00022723"/>
    </source>
</evidence>
<dbReference type="PANTHER" id="PTHR24082">
    <property type="entry name" value="NUCLEAR HORMONE RECEPTOR"/>
    <property type="match status" value="1"/>
</dbReference>
<dbReference type="GO" id="GO:0004879">
    <property type="term" value="F:nuclear receptor activity"/>
    <property type="evidence" value="ECO:0007669"/>
    <property type="project" value="InterPro"/>
</dbReference>
<evidence type="ECO:0000256" key="6">
    <source>
        <dbReference type="ARBA" id="ARBA00023125"/>
    </source>
</evidence>
<protein>
    <submittedName>
        <fullName evidence="12">Uncharacterized protein</fullName>
    </submittedName>
</protein>
<reference evidence="12" key="1">
    <citation type="submission" date="2022-03" db="EMBL/GenBank/DDBJ databases">
        <authorList>
            <person name="Martin C."/>
        </authorList>
    </citation>
    <scope>NUCLEOTIDE SEQUENCE</scope>
</reference>
<keyword evidence="4 10" id="KW-0862">Zinc</keyword>
<dbReference type="GO" id="GO:0045944">
    <property type="term" value="P:positive regulation of transcription by RNA polymerase II"/>
    <property type="evidence" value="ECO:0007669"/>
    <property type="project" value="TreeGrafter"/>
</dbReference>
<dbReference type="Gene3D" id="3.30.50.10">
    <property type="entry name" value="Erythroid Transcription Factor GATA-1, subunit A"/>
    <property type="match status" value="1"/>
</dbReference>
<keyword evidence="5 10" id="KW-0805">Transcription regulation</keyword>
<name>A0A8J1T8N3_OWEFU</name>
<dbReference type="PROSITE" id="PS51843">
    <property type="entry name" value="NR_LBD"/>
    <property type="match status" value="1"/>
</dbReference>
<dbReference type="GO" id="GO:0005634">
    <property type="term" value="C:nucleus"/>
    <property type="evidence" value="ECO:0007669"/>
    <property type="project" value="UniProtKB-SubCell"/>
</dbReference>
<dbReference type="SMART" id="SM00399">
    <property type="entry name" value="ZnF_C4"/>
    <property type="match status" value="1"/>
</dbReference>
<dbReference type="GO" id="GO:0030154">
    <property type="term" value="P:cell differentiation"/>
    <property type="evidence" value="ECO:0007669"/>
    <property type="project" value="TreeGrafter"/>
</dbReference>
<dbReference type="Proteomes" id="UP000749559">
    <property type="component" value="Unassembled WGS sequence"/>
</dbReference>
<keyword evidence="8 10" id="KW-0675">Receptor</keyword>
<proteinExistence type="inferred from homology"/>
<evidence type="ECO:0000256" key="8">
    <source>
        <dbReference type="ARBA" id="ARBA00023170"/>
    </source>
</evidence>
<dbReference type="PANTHER" id="PTHR24082:SF283">
    <property type="entry name" value="NUCLEAR HORMONE RECEPTOR HR96"/>
    <property type="match status" value="1"/>
</dbReference>
<comment type="subcellular location">
    <subcellularLocation>
        <location evidence="10">Nucleus</location>
    </subcellularLocation>
</comment>
<dbReference type="PRINTS" id="PR00546">
    <property type="entry name" value="THYROIDHORMR"/>
</dbReference>
<evidence type="ECO:0000256" key="5">
    <source>
        <dbReference type="ARBA" id="ARBA00023015"/>
    </source>
</evidence>
<dbReference type="InterPro" id="IPR050234">
    <property type="entry name" value="Nuclear_hormone_rcpt_NR1"/>
</dbReference>
<evidence type="ECO:0000313" key="12">
    <source>
        <dbReference type="EMBL" id="CAH1783279.1"/>
    </source>
</evidence>
<accession>A0A8J1T8N3</accession>
<dbReference type="PRINTS" id="PR00047">
    <property type="entry name" value="STROIDFINGER"/>
</dbReference>
<dbReference type="PROSITE" id="PS00031">
    <property type="entry name" value="NUCLEAR_REC_DBD_1"/>
    <property type="match status" value="1"/>
</dbReference>
<sequence length="426" mass="48009">MQVEGSDMGLGQNPLGMTMSPLNIMTPSPSSIASSPGGVAMDGGGGGGRRKPKEDKICGVCGDKALGYNFDAISCESCKAFFRRNALKGLDYFKCPYDEKCKMDISNRRFCKRCRLKKCFEIGMRKEYILTEEEKARKRQKIEDNRSSQKVIRHLEQSGLMIKQEPGIDSSPSSSLQETPLSPSEMGMIEEVVNAYRASLEISVETDVSRQHPSMEDLVNIAEISVRRVIDMSKKIKCFKALPQADQISLLKGGSIELLILRSVISFDKETHTFHDANDSQEDAMNVGQLKEADGRLFDEHMKFVRSMALDLKVDETTMILLLVICLFSPDRPNLFNKDVVYKEQEKYSLLLKKYLESRYNSTDAQSFYPKLLMKLVDIRNLNEEHSSVLLRVNPDAIQPLMMEVLDLRGDRDSDSDKTLSPIPTT</sequence>
<dbReference type="InterPro" id="IPR001628">
    <property type="entry name" value="Znf_hrmn_rcpt"/>
</dbReference>
<evidence type="ECO:0000313" key="13">
    <source>
        <dbReference type="Proteomes" id="UP000749559"/>
    </source>
</evidence>
<keyword evidence="6 10" id="KW-0238">DNA-binding</keyword>
<dbReference type="EMBL" id="CAIIXF020000005">
    <property type="protein sequence ID" value="CAH1783279.1"/>
    <property type="molecule type" value="Genomic_DNA"/>
</dbReference>
<keyword evidence="7 10" id="KW-0804">Transcription</keyword>
<dbReference type="AlphaFoldDB" id="A0A8J1T8N3"/>
<dbReference type="Pfam" id="PF00104">
    <property type="entry name" value="Hormone_recep"/>
    <property type="match status" value="1"/>
</dbReference>
<dbReference type="InterPro" id="IPR000536">
    <property type="entry name" value="Nucl_hrmn_rcpt_lig-bd"/>
</dbReference>
<dbReference type="SMART" id="SM00430">
    <property type="entry name" value="HOLI"/>
    <property type="match status" value="1"/>
</dbReference>
<dbReference type="PROSITE" id="PS51030">
    <property type="entry name" value="NUCLEAR_REC_DBD_2"/>
    <property type="match status" value="1"/>
</dbReference>
<keyword evidence="9 10" id="KW-0539">Nucleus</keyword>
<evidence type="ECO:0000256" key="4">
    <source>
        <dbReference type="ARBA" id="ARBA00022833"/>
    </source>
</evidence>
<dbReference type="InterPro" id="IPR013088">
    <property type="entry name" value="Znf_NHR/GATA"/>
</dbReference>
<dbReference type="OrthoDB" id="6352325at2759"/>
<evidence type="ECO:0000256" key="1">
    <source>
        <dbReference type="ARBA" id="ARBA00008092"/>
    </source>
</evidence>
<dbReference type="Pfam" id="PF00105">
    <property type="entry name" value="zf-C4"/>
    <property type="match status" value="1"/>
</dbReference>
<comment type="caution">
    <text evidence="12">The sequence shown here is derived from an EMBL/GenBank/DDBJ whole genome shotgun (WGS) entry which is preliminary data.</text>
</comment>
<comment type="similarity">
    <text evidence="1">Belongs to the nuclear hormone receptor family. NR1 subfamily.</text>
</comment>
<evidence type="ECO:0000256" key="7">
    <source>
        <dbReference type="ARBA" id="ARBA00023163"/>
    </source>
</evidence>
<evidence type="ECO:0000256" key="11">
    <source>
        <dbReference type="SAM" id="MobiDB-lite"/>
    </source>
</evidence>
<feature type="compositionally biased region" description="Polar residues" evidence="11">
    <location>
        <begin position="170"/>
        <end position="182"/>
    </location>
</feature>
<dbReference type="GO" id="GO:0008270">
    <property type="term" value="F:zinc ion binding"/>
    <property type="evidence" value="ECO:0007669"/>
    <property type="project" value="UniProtKB-KW"/>
</dbReference>
<dbReference type="InterPro" id="IPR035500">
    <property type="entry name" value="NHR-like_dom_sf"/>
</dbReference>
<evidence type="ECO:0000256" key="10">
    <source>
        <dbReference type="RuleBase" id="RU004334"/>
    </source>
</evidence>
<dbReference type="GO" id="GO:0000122">
    <property type="term" value="P:negative regulation of transcription by RNA polymerase II"/>
    <property type="evidence" value="ECO:0007669"/>
    <property type="project" value="TreeGrafter"/>
</dbReference>